<dbReference type="AlphaFoldDB" id="A0AA35ITX2"/>
<sequence>MDFTSDTTNSQDRSSSHLNLEEAVGPPKDRKNANIDDDEKQQLSLLDDEELRALKLQEEKEALLTRRNTLLQEIQSYQNILTKESADKKPKNGDVLQNDITQNFLDLISISSSNSNFVMNDRKQVQSINGLTNLQKELITKYDTLPLLNMNLRLSYLRDHTYPHLQISVQSRDREHNDGIEVLLVNYKFCRNTMNPFEVQFKMFYKFEDSTLVKWEILRISANVRLKVRQLLATRNLQSCLFCLYEFDKIKSRRIRIFQDLINLLKRKTKCYLTNNGDSLVVERIMREGGLRTIKLQINFIIVMPGERGKPRYCFLPMSNISIALWKGGQKFNQIDLDEICYGLIREYGVRVGLKEICNVCLFPDIYTR</sequence>
<evidence type="ECO:0000256" key="1">
    <source>
        <dbReference type="SAM" id="Coils"/>
    </source>
</evidence>
<dbReference type="GeneID" id="80921778"/>
<feature type="region of interest" description="Disordered" evidence="2">
    <location>
        <begin position="1"/>
        <end position="40"/>
    </location>
</feature>
<protein>
    <recommendedName>
        <fullName evidence="5">CTF19</fullName>
    </recommendedName>
</protein>
<gene>
    <name evidence="3" type="primary">SMKI16G1500</name>
    <name evidence="3" type="ORF">SMKI_16G1500</name>
</gene>
<feature type="coiled-coil region" evidence="1">
    <location>
        <begin position="46"/>
        <end position="73"/>
    </location>
</feature>
<evidence type="ECO:0000256" key="2">
    <source>
        <dbReference type="SAM" id="MobiDB-lite"/>
    </source>
</evidence>
<organism evidence="3 4">
    <name type="scientific">Saccharomyces mikatae IFO 1815</name>
    <dbReference type="NCBI Taxonomy" id="226126"/>
    <lineage>
        <taxon>Eukaryota</taxon>
        <taxon>Fungi</taxon>
        <taxon>Dikarya</taxon>
        <taxon>Ascomycota</taxon>
        <taxon>Saccharomycotina</taxon>
        <taxon>Saccharomycetes</taxon>
        <taxon>Saccharomycetales</taxon>
        <taxon>Saccharomycetaceae</taxon>
        <taxon>Saccharomyces</taxon>
    </lineage>
</organism>
<keyword evidence="1" id="KW-0175">Coiled coil</keyword>
<evidence type="ECO:0000313" key="3">
    <source>
        <dbReference type="EMBL" id="CAI4036853.1"/>
    </source>
</evidence>
<proteinExistence type="predicted"/>
<dbReference type="CDD" id="cd23839">
    <property type="entry name" value="DRWD-C_ScCTF19"/>
    <property type="match status" value="1"/>
</dbReference>
<dbReference type="Proteomes" id="UP001161438">
    <property type="component" value="Chromosome 16"/>
</dbReference>
<evidence type="ECO:0000313" key="4">
    <source>
        <dbReference type="Proteomes" id="UP001161438"/>
    </source>
</evidence>
<feature type="compositionally biased region" description="Polar residues" evidence="2">
    <location>
        <begin position="1"/>
        <end position="18"/>
    </location>
</feature>
<accession>A0AA35ITX2</accession>
<name>A0AA35ITX2_SACMI</name>
<keyword evidence="4" id="KW-1185">Reference proteome</keyword>
<reference evidence="3" key="1">
    <citation type="submission" date="2022-10" db="EMBL/GenBank/DDBJ databases">
        <authorList>
            <person name="Byrne P K."/>
        </authorList>
    </citation>
    <scope>NUCLEOTIDE SEQUENCE</scope>
    <source>
        <strain evidence="3">IFO1815</strain>
    </source>
</reference>
<dbReference type="EMBL" id="OX365772">
    <property type="protein sequence ID" value="CAI4036853.1"/>
    <property type="molecule type" value="Genomic_DNA"/>
</dbReference>
<dbReference type="RefSeq" id="XP_056079970.1">
    <property type="nucleotide sequence ID" value="XM_056226231.1"/>
</dbReference>
<evidence type="ECO:0008006" key="5">
    <source>
        <dbReference type="Google" id="ProtNLM"/>
    </source>
</evidence>